<sequence>MTCSVQRRSAVNSATIDSVASRTASSMSHVSGAASPQSAASLQHMKWTTGFTLGERFAPLAPSGFTRLSQKQPPPPLAGVEPGIRKPNSVLGLNLDCRWYARCSGGGFSILQYRRSLSMVWGNVVQKRDFVLGDSGVVVMARGGIRLAASLNAVLAY</sequence>
<reference evidence="3" key="1">
    <citation type="journal article" date="2018" name="Nat. Microbiol.">
        <title>Leveraging single-cell genomics to expand the fungal tree of life.</title>
        <authorList>
            <person name="Ahrendt S.R."/>
            <person name="Quandt C.A."/>
            <person name="Ciobanu D."/>
            <person name="Clum A."/>
            <person name="Salamov A."/>
            <person name="Andreopoulos B."/>
            <person name="Cheng J.F."/>
            <person name="Woyke T."/>
            <person name="Pelin A."/>
            <person name="Henrissat B."/>
            <person name="Reynolds N.K."/>
            <person name="Benny G.L."/>
            <person name="Smith M.E."/>
            <person name="James T.Y."/>
            <person name="Grigoriev I.V."/>
        </authorList>
    </citation>
    <scope>NUCLEOTIDE SEQUENCE [LARGE SCALE GENOMIC DNA]</scope>
</reference>
<evidence type="ECO:0000256" key="1">
    <source>
        <dbReference type="SAM" id="MobiDB-lite"/>
    </source>
</evidence>
<protein>
    <submittedName>
        <fullName evidence="2">Uncharacterized protein</fullName>
    </submittedName>
</protein>
<dbReference type="EMBL" id="KZ994822">
    <property type="protein sequence ID" value="RKO91971.1"/>
    <property type="molecule type" value="Genomic_DNA"/>
</dbReference>
<name>A0A4P9WGN6_9FUNG</name>
<dbReference type="AlphaFoldDB" id="A0A4P9WGN6"/>
<gene>
    <name evidence="2" type="ORF">BDK51DRAFT_30518</name>
</gene>
<evidence type="ECO:0000313" key="3">
    <source>
        <dbReference type="Proteomes" id="UP000269721"/>
    </source>
</evidence>
<proteinExistence type="predicted"/>
<accession>A0A4P9WGN6</accession>
<keyword evidence="3" id="KW-1185">Reference proteome</keyword>
<dbReference type="Proteomes" id="UP000269721">
    <property type="component" value="Unassembled WGS sequence"/>
</dbReference>
<feature type="region of interest" description="Disordered" evidence="1">
    <location>
        <begin position="64"/>
        <end position="83"/>
    </location>
</feature>
<organism evidence="2 3">
    <name type="scientific">Blyttiomyces helicus</name>
    <dbReference type="NCBI Taxonomy" id="388810"/>
    <lineage>
        <taxon>Eukaryota</taxon>
        <taxon>Fungi</taxon>
        <taxon>Fungi incertae sedis</taxon>
        <taxon>Chytridiomycota</taxon>
        <taxon>Chytridiomycota incertae sedis</taxon>
        <taxon>Chytridiomycetes</taxon>
        <taxon>Chytridiomycetes incertae sedis</taxon>
        <taxon>Blyttiomyces</taxon>
    </lineage>
</organism>
<evidence type="ECO:0000313" key="2">
    <source>
        <dbReference type="EMBL" id="RKO91971.1"/>
    </source>
</evidence>